<name>A0A1Y6F8N3_9SPHN</name>
<proteinExistence type="predicted"/>
<dbReference type="EMBL" id="FXWG01000002">
    <property type="protein sequence ID" value="SMQ69082.1"/>
    <property type="molecule type" value="Genomic_DNA"/>
</dbReference>
<gene>
    <name evidence="2" type="ORF">SAMN06297468_1324</name>
</gene>
<dbReference type="OrthoDB" id="9787293at2"/>
<dbReference type="PANTHER" id="PTHR12526">
    <property type="entry name" value="GLYCOSYLTRANSFERASE"/>
    <property type="match status" value="1"/>
</dbReference>
<reference evidence="3" key="1">
    <citation type="submission" date="2017-04" db="EMBL/GenBank/DDBJ databases">
        <authorList>
            <person name="Varghese N."/>
            <person name="Submissions S."/>
        </authorList>
    </citation>
    <scope>NUCLEOTIDE SEQUENCE [LARGE SCALE GENOMIC DNA]</scope>
</reference>
<dbReference type="AlphaFoldDB" id="A0A1Y6F8N3"/>
<dbReference type="Proteomes" id="UP000194420">
    <property type="component" value="Unassembled WGS sequence"/>
</dbReference>
<evidence type="ECO:0000313" key="3">
    <source>
        <dbReference type="Proteomes" id="UP000194420"/>
    </source>
</evidence>
<evidence type="ECO:0000259" key="1">
    <source>
        <dbReference type="Pfam" id="PF00534"/>
    </source>
</evidence>
<keyword evidence="3" id="KW-1185">Reference proteome</keyword>
<sequence>MKVWLLQRAEPTPHDNDGAQRKLRTGLMAEFFQAAGHEVIWFTSTFDHYNRRQRFDETTRTEVMPGFDIVYLKGPGYRRNISFQRLQDERVLAEEFARYARTLPKPDVILSSLPSVTIAREASKYAGKRGIPHVCDVRDLWPDVFLDVLPSALRPIAAPVLHPLRRSLGKVVDASTAVTGLTDQYIQWALDQGTRAKTAEDRPLLMAYMPQESIELSSFEKEAMKKKFEIVDGELNVVFVGTIGPMMSLDPVLDAARKLSEKNDPVKIRLCGHGSDFERVRTQAATIKTIDCPGWINAREIRYLLEESDVGLLPYKEIDTFRWSIPNKFGEYLAGSLVLVGNLAESAMGQMITDTRSGFIYSDDSERLADTLEWLEQDRGELARVRSNARQLYEERFHGPRVFTDFVARIENVVANAAA</sequence>
<dbReference type="SUPFAM" id="SSF53756">
    <property type="entry name" value="UDP-Glycosyltransferase/glycogen phosphorylase"/>
    <property type="match status" value="1"/>
</dbReference>
<organism evidence="2 3">
    <name type="scientific">Altererythrobacter xiamenensis</name>
    <dbReference type="NCBI Taxonomy" id="1316679"/>
    <lineage>
        <taxon>Bacteria</taxon>
        <taxon>Pseudomonadati</taxon>
        <taxon>Pseudomonadota</taxon>
        <taxon>Alphaproteobacteria</taxon>
        <taxon>Sphingomonadales</taxon>
        <taxon>Erythrobacteraceae</taxon>
        <taxon>Altererythrobacter</taxon>
    </lineage>
</organism>
<dbReference type="GO" id="GO:0016757">
    <property type="term" value="F:glycosyltransferase activity"/>
    <property type="evidence" value="ECO:0007669"/>
    <property type="project" value="InterPro"/>
</dbReference>
<dbReference type="InterPro" id="IPR001296">
    <property type="entry name" value="Glyco_trans_1"/>
</dbReference>
<evidence type="ECO:0000313" key="2">
    <source>
        <dbReference type="EMBL" id="SMQ69082.1"/>
    </source>
</evidence>
<dbReference type="RefSeq" id="WP_086437259.1">
    <property type="nucleotide sequence ID" value="NZ_FXWG01000002.1"/>
</dbReference>
<dbReference type="Pfam" id="PF00534">
    <property type="entry name" value="Glycos_transf_1"/>
    <property type="match status" value="1"/>
</dbReference>
<accession>A0A1Y6F8N3</accession>
<feature type="domain" description="Glycosyl transferase family 1" evidence="1">
    <location>
        <begin position="221"/>
        <end position="391"/>
    </location>
</feature>
<keyword evidence="2" id="KW-0808">Transferase</keyword>
<dbReference type="Gene3D" id="3.40.50.2000">
    <property type="entry name" value="Glycogen Phosphorylase B"/>
    <property type="match status" value="2"/>
</dbReference>
<protein>
    <submittedName>
        <fullName evidence="2">Glycosyltransferase involved in cell wall bisynthesis</fullName>
    </submittedName>
</protein>